<accession>V6IUT1</accession>
<dbReference type="CDD" id="cd13440">
    <property type="entry name" value="CamS_repeat_2"/>
    <property type="match status" value="1"/>
</dbReference>
<feature type="region of interest" description="Disordered" evidence="1">
    <location>
        <begin position="31"/>
        <end position="68"/>
    </location>
</feature>
<dbReference type="InterPro" id="IPR011426">
    <property type="entry name" value="CamS"/>
</dbReference>
<comment type="caution">
    <text evidence="3">The sequence shown here is derived from an EMBL/GenBank/DDBJ whole genome shotgun (WGS) entry which is preliminary data.</text>
</comment>
<dbReference type="CDD" id="cd13441">
    <property type="entry name" value="CamS_repeat_1"/>
    <property type="match status" value="1"/>
</dbReference>
<name>V6IUT1_9BACL</name>
<dbReference type="PIRSF" id="PIRSF012509">
    <property type="entry name" value="CamS"/>
    <property type="match status" value="1"/>
</dbReference>
<dbReference type="RefSeq" id="WP_023511160.1">
    <property type="nucleotide sequence ID" value="NZ_AWTC01000016.1"/>
</dbReference>
<dbReference type="AlphaFoldDB" id="V6IUT1"/>
<sequence>MNWKKTAAAGSVLLALQLILSGCWFNTTPDNKVGTDNNGKSGTASLIPSANTSDYQSIRPKESDSTRGYIQYGPKNRVDMDQLELGLMDLSKSVFSPNDYVFQSGQYLKESDINNILHRRGQEPVQYDANKKKLPVVPGLNPPLGKGKTVVDQSKNSPKYINYVVEQDYLKKGKNGKYSVGGVSLAVSLNSVYADTITYNNKMYPVSVNLNRSKVISWGKKQAQQILQRVRNKSGLGQVPVFITLYITAAPQSYVPGDFVAKTEVGSGSGSINGWTNVDEHHVLFPSNTATNSYKGDLQKFNQFKSDVQKYYPDYVGVIGKAFYRNKELSDITLDIDFNKFIDETEMLGFTNYVTSIVKNRTAFSRNVPIHVYITTGSTPEALIERTADMDEPYVHIFQH</sequence>
<protein>
    <submittedName>
        <fullName evidence="3">Calcium-transporting ATPase</fullName>
    </submittedName>
</protein>
<dbReference type="PROSITE" id="PS51257">
    <property type="entry name" value="PROKAR_LIPOPROTEIN"/>
    <property type="match status" value="1"/>
</dbReference>
<gene>
    <name evidence="3" type="ORF">P343_14670</name>
</gene>
<organism evidence="3 4">
    <name type="scientific">Sporolactobacillus laevolacticus DSM 442</name>
    <dbReference type="NCBI Taxonomy" id="1395513"/>
    <lineage>
        <taxon>Bacteria</taxon>
        <taxon>Bacillati</taxon>
        <taxon>Bacillota</taxon>
        <taxon>Bacilli</taxon>
        <taxon>Bacillales</taxon>
        <taxon>Sporolactobacillaceae</taxon>
        <taxon>Sporolactobacillus</taxon>
    </lineage>
</organism>
<dbReference type="OrthoDB" id="9795361at2"/>
<dbReference type="Proteomes" id="UP000018296">
    <property type="component" value="Unassembled WGS sequence"/>
</dbReference>
<keyword evidence="4" id="KW-1185">Reference proteome</keyword>
<dbReference type="EMBL" id="AWTC01000016">
    <property type="protein sequence ID" value="EST10832.1"/>
    <property type="molecule type" value="Genomic_DNA"/>
</dbReference>
<feature type="chain" id="PRO_5038914979" evidence="2">
    <location>
        <begin position="27"/>
        <end position="400"/>
    </location>
</feature>
<dbReference type="Gene3D" id="3.10.570.10">
    <property type="entry name" value="sex pheromone staph- cam373 precursor domain"/>
    <property type="match status" value="1"/>
</dbReference>
<keyword evidence="2" id="KW-0732">Signal</keyword>
<feature type="compositionally biased region" description="Polar residues" evidence="1">
    <location>
        <begin position="31"/>
        <end position="56"/>
    </location>
</feature>
<proteinExistence type="predicted"/>
<dbReference type="eggNOG" id="COG4851">
    <property type="taxonomic scope" value="Bacteria"/>
</dbReference>
<dbReference type="PATRIC" id="fig|1395513.3.peg.2979"/>
<evidence type="ECO:0000313" key="3">
    <source>
        <dbReference type="EMBL" id="EST10832.1"/>
    </source>
</evidence>
<feature type="signal peptide" evidence="2">
    <location>
        <begin position="1"/>
        <end position="26"/>
    </location>
</feature>
<dbReference type="Pfam" id="PF07537">
    <property type="entry name" value="CamS"/>
    <property type="match status" value="1"/>
</dbReference>
<evidence type="ECO:0000256" key="2">
    <source>
        <dbReference type="SAM" id="SignalP"/>
    </source>
</evidence>
<reference evidence="3 4" key="1">
    <citation type="journal article" date="2013" name="Genome Announc.">
        <title>Genome Sequence of Sporolactobacillus laevolacticus DSM442, an Efficient Polymer-Grade D-Lactate Producer from Agricultural Waste Cottonseed as a Nitrogen Source.</title>
        <authorList>
            <person name="Wang H."/>
            <person name="Wang L."/>
            <person name="Ju J."/>
            <person name="Yu B."/>
            <person name="Ma Y."/>
        </authorList>
    </citation>
    <scope>NUCLEOTIDE SEQUENCE [LARGE SCALE GENOMIC DNA]</scope>
    <source>
        <strain evidence="3 4">DSM 442</strain>
    </source>
</reference>
<evidence type="ECO:0000313" key="4">
    <source>
        <dbReference type="Proteomes" id="UP000018296"/>
    </source>
</evidence>
<dbReference type="STRING" id="1395513.P343_14670"/>
<evidence type="ECO:0000256" key="1">
    <source>
        <dbReference type="SAM" id="MobiDB-lite"/>
    </source>
</evidence>